<dbReference type="AlphaFoldDB" id="A0A2K3UZ72"/>
<name>A0A2K3UZ72_9DEIO</name>
<sequence length="91" mass="9542">MDMATFRHQVELADFPAGVEVSAHPEGQGWRLRAQGGSGGLELLLTDGAADMYGDAPAVSAALSQLRRQALAGLPDAHPDGTLERLVFVAD</sequence>
<dbReference type="OrthoDB" id="71690at2"/>
<organism evidence="1 2">
    <name type="scientific">Deinococcus koreensis</name>
    <dbReference type="NCBI Taxonomy" id="2054903"/>
    <lineage>
        <taxon>Bacteria</taxon>
        <taxon>Thermotogati</taxon>
        <taxon>Deinococcota</taxon>
        <taxon>Deinococci</taxon>
        <taxon>Deinococcales</taxon>
        <taxon>Deinococcaceae</taxon>
        <taxon>Deinococcus</taxon>
    </lineage>
</organism>
<proteinExistence type="predicted"/>
<evidence type="ECO:0000313" key="1">
    <source>
        <dbReference type="EMBL" id="PNY81832.1"/>
    </source>
</evidence>
<gene>
    <name evidence="1" type="ORF">CVO96_10990</name>
</gene>
<protein>
    <recommendedName>
        <fullName evidence="3">DUF3509 domain-containing protein</fullName>
    </recommendedName>
</protein>
<comment type="caution">
    <text evidence="1">The sequence shown here is derived from an EMBL/GenBank/DDBJ whole genome shotgun (WGS) entry which is preliminary data.</text>
</comment>
<accession>A0A2K3UZ72</accession>
<dbReference type="EMBL" id="PPPD01000001">
    <property type="protein sequence ID" value="PNY81832.1"/>
    <property type="molecule type" value="Genomic_DNA"/>
</dbReference>
<keyword evidence="2" id="KW-1185">Reference proteome</keyword>
<reference evidence="1 2" key="1">
    <citation type="submission" date="2018-01" db="EMBL/GenBank/DDBJ databases">
        <title>Deinococcus koreensis sp. nov., a radiation-resistant bacterium isolated from river water.</title>
        <authorList>
            <person name="Choi A."/>
        </authorList>
    </citation>
    <scope>NUCLEOTIDE SEQUENCE [LARGE SCALE GENOMIC DNA]</scope>
    <source>
        <strain evidence="1 2">SJW1-2</strain>
    </source>
</reference>
<dbReference type="Proteomes" id="UP000236379">
    <property type="component" value="Unassembled WGS sequence"/>
</dbReference>
<evidence type="ECO:0008006" key="3">
    <source>
        <dbReference type="Google" id="ProtNLM"/>
    </source>
</evidence>
<evidence type="ECO:0000313" key="2">
    <source>
        <dbReference type="Proteomes" id="UP000236379"/>
    </source>
</evidence>
<dbReference type="RefSeq" id="WP_103312273.1">
    <property type="nucleotide sequence ID" value="NZ_PPPD01000001.1"/>
</dbReference>